<comment type="caution">
    <text evidence="2">The sequence shown here is derived from an EMBL/GenBank/DDBJ whole genome shotgun (WGS) entry which is preliminary data.</text>
</comment>
<organism evidence="2 3">
    <name type="scientific">Roseicella aquatilis</name>
    <dbReference type="NCBI Taxonomy" id="2527868"/>
    <lineage>
        <taxon>Bacteria</taxon>
        <taxon>Pseudomonadati</taxon>
        <taxon>Pseudomonadota</taxon>
        <taxon>Alphaproteobacteria</taxon>
        <taxon>Acetobacterales</taxon>
        <taxon>Roseomonadaceae</taxon>
        <taxon>Roseicella</taxon>
    </lineage>
</organism>
<dbReference type="AlphaFoldDB" id="A0A4R4DRU8"/>
<reference evidence="2 3" key="1">
    <citation type="submission" date="2019-03" db="EMBL/GenBank/DDBJ databases">
        <title>Paracraurococcus aquatilis NE82 genome sequence.</title>
        <authorList>
            <person name="Zhao Y."/>
            <person name="Du Z."/>
        </authorList>
    </citation>
    <scope>NUCLEOTIDE SEQUENCE [LARGE SCALE GENOMIC DNA]</scope>
    <source>
        <strain evidence="2 3">NE82</strain>
    </source>
</reference>
<dbReference type="Proteomes" id="UP000295023">
    <property type="component" value="Unassembled WGS sequence"/>
</dbReference>
<name>A0A4R4DRU8_9PROT</name>
<proteinExistence type="predicted"/>
<feature type="region of interest" description="Disordered" evidence="1">
    <location>
        <begin position="1"/>
        <end position="23"/>
    </location>
</feature>
<evidence type="ECO:0000256" key="1">
    <source>
        <dbReference type="SAM" id="MobiDB-lite"/>
    </source>
</evidence>
<accession>A0A4R4DRU8</accession>
<dbReference type="OrthoDB" id="7706083at2"/>
<evidence type="ECO:0000313" key="2">
    <source>
        <dbReference type="EMBL" id="TCZ63187.1"/>
    </source>
</evidence>
<protein>
    <submittedName>
        <fullName evidence="2">Uncharacterized protein</fullName>
    </submittedName>
</protein>
<dbReference type="EMBL" id="SKBM01000008">
    <property type="protein sequence ID" value="TCZ63187.1"/>
    <property type="molecule type" value="Genomic_DNA"/>
</dbReference>
<dbReference type="RefSeq" id="WP_132287983.1">
    <property type="nucleotide sequence ID" value="NZ_SKBM01000008.1"/>
</dbReference>
<keyword evidence="3" id="KW-1185">Reference proteome</keyword>
<gene>
    <name evidence="2" type="ORF">EXY23_10135</name>
</gene>
<evidence type="ECO:0000313" key="3">
    <source>
        <dbReference type="Proteomes" id="UP000295023"/>
    </source>
</evidence>
<sequence>MPYFTRRPYAETRAPDAAAAPPAESPDILALAREVMAAEAGRAGAAPLRIRRPLRPGERGRMLLDLALEPGEGPVTVTLSAGDMVGPGGRIPAGAVHISPASLTLRPGAPAEVEVAVSAPADAAPGRYAGTLSVTGGEEFTLPFEVELH</sequence>